<dbReference type="Proteomes" id="UP000283634">
    <property type="component" value="Unassembled WGS sequence"/>
</dbReference>
<comment type="caution">
    <text evidence="2">The sequence shown here is derived from an EMBL/GenBank/DDBJ whole genome shotgun (WGS) entry which is preliminary data.</text>
</comment>
<keyword evidence="3" id="KW-1185">Reference proteome</keyword>
<feature type="compositionally biased region" description="Acidic residues" evidence="1">
    <location>
        <begin position="959"/>
        <end position="968"/>
    </location>
</feature>
<evidence type="ECO:0000313" key="2">
    <source>
        <dbReference type="EMBL" id="RNF10084.1"/>
    </source>
</evidence>
<name>A0A422NXF4_TRYRA</name>
<dbReference type="VEuPathDB" id="TriTrypDB:TRSC58_04912"/>
<sequence>MPEVGLDRAFLHRCCVQVSSALADDAAVAAETQHTLRFVRDHACDYPGEITRALIWRVVDTDNDEVQDRLGAWSVLNAVLAECADVKQPLSTTAVAEKISLFLPYLISYRWFSLRGVSQANVARSQSTLAILSEYDKVVPASVLTGDDFRLGDARKEHEIQAKYREFLVTWKVIWRHDVYQRFKEAVRQTEASGTRLSPKDQPYLDIPATFRDSLRRLRRRNPRPSIAFHVLSCYGWVPPSEAPATPLEAMRGANGVNEGQLSSNNDYVKRCPAVPASVTEIERIEPAAHPRVRQWLRKLVEAGGGCRLCDVWQHTEARCPCELPFIKVPLLEGNPHLNYHRRRRGVERPTLTYLEAVEKLFRYGIRLPLSLEKSLDRIVSLIEEETSYEEFLEAFDTVRGAVTGPLERHALWLHASYRLKPSRTVFDKPSDDALSPAMEKAEKHFKVHRRFREWDQLLQSVEVLDSQFRRAELSPGLRRNIDEVRETKSFFFCLIDGSQMAEYVPQSYARVPEEVLQLRPVKDVLCTVCLEPFHVAARCSKGSEPWDLSVARVLLEEHGLLSMRYPEERYMFDNALRSIDEDDRKAKEFRKKELSLAVKLVHEGRVPYCRLCNIMGHSIRRCEEGARRTLHRHSIKEVDMRLNPHLVQRKIKQLRDAHDEREGRWLTEAWELLGKGRTYPDSFLSAIRELEDARIPLAAARYSTDAVQGFLLFIKSNDLLQHLQPLRDERFPEVCLFCDSYHHGSELCDRANAEERGFLSELRRYGLTLWQYLRAPERYDERFPTDYAKGRETVVGLARQFEEDYSPGGIARVRFLENNGLEGDATSPVAGGGGAAARGSSQRSFYGGSSYSMSFSQLVLHPGENDDEAERHDNGNKEAAAAAMTRHGGVNGTTAVDPLFWPLGGEAPVAMLTPDRAKASAESFREINGGYGGKRGREEDDDSVLRSGSGSGSGGGDDGVEEAEENGDQNLHADDGEAAAAGTVTETLQGGPDDVNGLGHLAQRFRLEPPRKSAEA</sequence>
<evidence type="ECO:0000313" key="3">
    <source>
        <dbReference type="Proteomes" id="UP000283634"/>
    </source>
</evidence>
<dbReference type="EMBL" id="MKGL01000037">
    <property type="protein sequence ID" value="RNF10084.1"/>
    <property type="molecule type" value="Genomic_DNA"/>
</dbReference>
<protein>
    <submittedName>
        <fullName evidence="2">Uncharacterized protein</fullName>
    </submittedName>
</protein>
<organism evidence="2 3">
    <name type="scientific">Trypanosoma rangeli</name>
    <dbReference type="NCBI Taxonomy" id="5698"/>
    <lineage>
        <taxon>Eukaryota</taxon>
        <taxon>Discoba</taxon>
        <taxon>Euglenozoa</taxon>
        <taxon>Kinetoplastea</taxon>
        <taxon>Metakinetoplastina</taxon>
        <taxon>Trypanosomatida</taxon>
        <taxon>Trypanosomatidae</taxon>
        <taxon>Trypanosoma</taxon>
        <taxon>Herpetosoma</taxon>
    </lineage>
</organism>
<evidence type="ECO:0000256" key="1">
    <source>
        <dbReference type="SAM" id="MobiDB-lite"/>
    </source>
</evidence>
<gene>
    <name evidence="2" type="ORF">TraAM80_01833</name>
</gene>
<feature type="compositionally biased region" description="Basic and acidic residues" evidence="1">
    <location>
        <begin position="1006"/>
        <end position="1017"/>
    </location>
</feature>
<reference evidence="2 3" key="1">
    <citation type="journal article" date="2018" name="BMC Genomics">
        <title>Genomic comparison of Trypanosoma conorhini and Trypanosoma rangeli to Trypanosoma cruzi strains of high and low virulence.</title>
        <authorList>
            <person name="Bradwell K.R."/>
            <person name="Koparde V.N."/>
            <person name="Matveyev A.V."/>
            <person name="Serrano M.G."/>
            <person name="Alves J.M."/>
            <person name="Parikh H."/>
            <person name="Huang B."/>
            <person name="Lee V."/>
            <person name="Espinosa-Alvarez O."/>
            <person name="Ortiz P.A."/>
            <person name="Costa-Martins A.G."/>
            <person name="Teixeira M.M."/>
            <person name="Buck G.A."/>
        </authorList>
    </citation>
    <scope>NUCLEOTIDE SEQUENCE [LARGE SCALE GENOMIC DNA]</scope>
    <source>
        <strain evidence="2 3">AM80</strain>
    </source>
</reference>
<dbReference type="AlphaFoldDB" id="A0A422NXF4"/>
<dbReference type="OrthoDB" id="269582at2759"/>
<feature type="region of interest" description="Disordered" evidence="1">
    <location>
        <begin position="917"/>
        <end position="1017"/>
    </location>
</feature>
<dbReference type="OMA" id="PAKDFRK"/>
<dbReference type="RefSeq" id="XP_029241339.1">
    <property type="nucleotide sequence ID" value="XM_029378861.1"/>
</dbReference>
<feature type="compositionally biased region" description="Basic and acidic residues" evidence="1">
    <location>
        <begin position="917"/>
        <end position="926"/>
    </location>
</feature>
<dbReference type="GeneID" id="40325766"/>
<proteinExistence type="predicted"/>
<accession>A0A422NXF4</accession>